<dbReference type="Proteomes" id="UP000735302">
    <property type="component" value="Unassembled WGS sequence"/>
</dbReference>
<gene>
    <name evidence="1" type="ORF">PoB_005223100</name>
</gene>
<accession>A0AAV4C2W4</accession>
<evidence type="ECO:0000313" key="1">
    <source>
        <dbReference type="EMBL" id="GFO25726.1"/>
    </source>
</evidence>
<dbReference type="AlphaFoldDB" id="A0AAV4C2W4"/>
<protein>
    <submittedName>
        <fullName evidence="1">Ribonuclease hi</fullName>
    </submittedName>
</protein>
<dbReference type="EMBL" id="BLXT01005772">
    <property type="protein sequence ID" value="GFO25726.1"/>
    <property type="molecule type" value="Genomic_DNA"/>
</dbReference>
<keyword evidence="2" id="KW-1185">Reference proteome</keyword>
<organism evidence="1 2">
    <name type="scientific">Plakobranchus ocellatus</name>
    <dbReference type="NCBI Taxonomy" id="259542"/>
    <lineage>
        <taxon>Eukaryota</taxon>
        <taxon>Metazoa</taxon>
        <taxon>Spiralia</taxon>
        <taxon>Lophotrochozoa</taxon>
        <taxon>Mollusca</taxon>
        <taxon>Gastropoda</taxon>
        <taxon>Heterobranchia</taxon>
        <taxon>Euthyneura</taxon>
        <taxon>Panpulmonata</taxon>
        <taxon>Sacoglossa</taxon>
        <taxon>Placobranchoidea</taxon>
        <taxon>Plakobranchidae</taxon>
        <taxon>Plakobranchus</taxon>
    </lineage>
</organism>
<reference evidence="1 2" key="1">
    <citation type="journal article" date="2021" name="Elife">
        <title>Chloroplast acquisition without the gene transfer in kleptoplastic sea slugs, Plakobranchus ocellatus.</title>
        <authorList>
            <person name="Maeda T."/>
            <person name="Takahashi S."/>
            <person name="Yoshida T."/>
            <person name="Shimamura S."/>
            <person name="Takaki Y."/>
            <person name="Nagai Y."/>
            <person name="Toyoda A."/>
            <person name="Suzuki Y."/>
            <person name="Arimoto A."/>
            <person name="Ishii H."/>
            <person name="Satoh N."/>
            <person name="Nishiyama T."/>
            <person name="Hasebe M."/>
            <person name="Maruyama T."/>
            <person name="Minagawa J."/>
            <person name="Obokata J."/>
            <person name="Shigenobu S."/>
        </authorList>
    </citation>
    <scope>NUCLEOTIDE SEQUENCE [LARGE SCALE GENOMIC DNA]</scope>
</reference>
<name>A0AAV4C2W4_9GAST</name>
<proteinExistence type="predicted"/>
<comment type="caution">
    <text evidence="1">The sequence shown here is derived from an EMBL/GenBank/DDBJ whole genome shotgun (WGS) entry which is preliminary data.</text>
</comment>
<evidence type="ECO:0000313" key="2">
    <source>
        <dbReference type="Proteomes" id="UP000735302"/>
    </source>
</evidence>
<sequence>MILRKKHVLRALDYQGLRIAFGVFRTSPIKSLYAEAGELSLEYRGTKLACIQGNKNVDKLAKAALNRASSSEKRICWSDLKPKINVYIHTVWQENWDAEGTNKLHAVLPNLGEDLSKRGERAGRKRETVMCRLRVGHKWLTQS</sequence>